<dbReference type="Gene3D" id="3.20.20.70">
    <property type="entry name" value="Aldolase class I"/>
    <property type="match status" value="1"/>
</dbReference>
<organism evidence="11 12">
    <name type="scientific">Tsuneonella deserti</name>
    <dbReference type="NCBI Taxonomy" id="2035528"/>
    <lineage>
        <taxon>Bacteria</taxon>
        <taxon>Pseudomonadati</taxon>
        <taxon>Pseudomonadota</taxon>
        <taxon>Alphaproteobacteria</taxon>
        <taxon>Sphingomonadales</taxon>
        <taxon>Erythrobacteraceae</taxon>
        <taxon>Tsuneonella</taxon>
    </lineage>
</organism>
<dbReference type="HAMAP" id="MF_00135">
    <property type="entry name" value="PRAI"/>
    <property type="match status" value="1"/>
</dbReference>
<gene>
    <name evidence="9 11" type="primary">trpF</name>
    <name evidence="11" type="ORF">GCM10011515_14620</name>
</gene>
<keyword evidence="5 9" id="KW-0028">Amino-acid biosynthesis</keyword>
<reference evidence="12" key="1">
    <citation type="journal article" date="2019" name="Int. J. Syst. Evol. Microbiol.">
        <title>The Global Catalogue of Microorganisms (GCM) 10K type strain sequencing project: providing services to taxonomists for standard genome sequencing and annotation.</title>
        <authorList>
            <consortium name="The Broad Institute Genomics Platform"/>
            <consortium name="The Broad Institute Genome Sequencing Center for Infectious Disease"/>
            <person name="Wu L."/>
            <person name="Ma J."/>
        </authorList>
    </citation>
    <scope>NUCLEOTIDE SEQUENCE [LARGE SCALE GENOMIC DNA]</scope>
    <source>
        <strain evidence="12">CGMCC 1.15959</strain>
    </source>
</reference>
<dbReference type="PANTHER" id="PTHR42894:SF1">
    <property type="entry name" value="N-(5'-PHOSPHORIBOSYL)ANTHRANILATE ISOMERASE"/>
    <property type="match status" value="1"/>
</dbReference>
<dbReference type="GO" id="GO:0016853">
    <property type="term" value="F:isomerase activity"/>
    <property type="evidence" value="ECO:0007669"/>
    <property type="project" value="UniProtKB-KW"/>
</dbReference>
<dbReference type="InterPro" id="IPR013785">
    <property type="entry name" value="Aldolase_TIM"/>
</dbReference>
<evidence type="ECO:0000256" key="1">
    <source>
        <dbReference type="ARBA" id="ARBA00001164"/>
    </source>
</evidence>
<feature type="domain" description="N-(5'phosphoribosyl) anthranilate isomerase (PRAI)" evidence="10">
    <location>
        <begin position="6"/>
        <end position="206"/>
    </location>
</feature>
<evidence type="ECO:0000259" key="10">
    <source>
        <dbReference type="Pfam" id="PF00697"/>
    </source>
</evidence>
<dbReference type="NCBIfam" id="NF002295">
    <property type="entry name" value="PRK01222.1-1"/>
    <property type="match status" value="1"/>
</dbReference>
<evidence type="ECO:0000313" key="12">
    <source>
        <dbReference type="Proteomes" id="UP000619041"/>
    </source>
</evidence>
<proteinExistence type="inferred from homology"/>
<dbReference type="Proteomes" id="UP000619041">
    <property type="component" value="Unassembled WGS sequence"/>
</dbReference>
<evidence type="ECO:0000256" key="9">
    <source>
        <dbReference type="HAMAP-Rule" id="MF_00135"/>
    </source>
</evidence>
<accession>A0ABQ1S8B4</accession>
<dbReference type="SUPFAM" id="SSF51366">
    <property type="entry name" value="Ribulose-phoshate binding barrel"/>
    <property type="match status" value="1"/>
</dbReference>
<evidence type="ECO:0000256" key="5">
    <source>
        <dbReference type="ARBA" id="ARBA00022605"/>
    </source>
</evidence>
<evidence type="ECO:0000256" key="8">
    <source>
        <dbReference type="ARBA" id="ARBA00023235"/>
    </source>
</evidence>
<keyword evidence="12" id="KW-1185">Reference proteome</keyword>
<comment type="catalytic activity">
    <reaction evidence="1 9">
        <text>N-(5-phospho-beta-D-ribosyl)anthranilate = 1-(2-carboxyphenylamino)-1-deoxy-D-ribulose 5-phosphate</text>
        <dbReference type="Rhea" id="RHEA:21540"/>
        <dbReference type="ChEBI" id="CHEBI:18277"/>
        <dbReference type="ChEBI" id="CHEBI:58613"/>
        <dbReference type="EC" id="5.3.1.24"/>
    </reaction>
</comment>
<dbReference type="Pfam" id="PF00697">
    <property type="entry name" value="PRAI"/>
    <property type="match status" value="1"/>
</dbReference>
<dbReference type="EMBL" id="BMKL01000001">
    <property type="protein sequence ID" value="GGD95795.1"/>
    <property type="molecule type" value="Genomic_DNA"/>
</dbReference>
<comment type="similarity">
    <text evidence="9">Belongs to the TrpF family.</text>
</comment>
<dbReference type="CDD" id="cd00405">
    <property type="entry name" value="PRAI"/>
    <property type="match status" value="1"/>
</dbReference>
<keyword evidence="6 9" id="KW-0822">Tryptophan biosynthesis</keyword>
<dbReference type="InterPro" id="IPR001240">
    <property type="entry name" value="PRAI_dom"/>
</dbReference>
<dbReference type="RefSeq" id="WP_188644539.1">
    <property type="nucleotide sequence ID" value="NZ_BMKL01000001.1"/>
</dbReference>
<name>A0ABQ1S8B4_9SPHN</name>
<dbReference type="PANTHER" id="PTHR42894">
    <property type="entry name" value="N-(5'-PHOSPHORIBOSYL)ANTHRANILATE ISOMERASE"/>
    <property type="match status" value="1"/>
</dbReference>
<evidence type="ECO:0000256" key="2">
    <source>
        <dbReference type="ARBA" id="ARBA00004664"/>
    </source>
</evidence>
<keyword evidence="7 9" id="KW-0057">Aromatic amino acid biosynthesis</keyword>
<evidence type="ECO:0000256" key="4">
    <source>
        <dbReference type="ARBA" id="ARBA00022272"/>
    </source>
</evidence>
<evidence type="ECO:0000256" key="3">
    <source>
        <dbReference type="ARBA" id="ARBA00012572"/>
    </source>
</evidence>
<comment type="pathway">
    <text evidence="2 9">Amino-acid biosynthesis; L-tryptophan biosynthesis; L-tryptophan from chorismate: step 3/5.</text>
</comment>
<dbReference type="InterPro" id="IPR011060">
    <property type="entry name" value="RibuloseP-bd_barrel"/>
</dbReference>
<dbReference type="EC" id="5.3.1.24" evidence="3 9"/>
<comment type="caution">
    <text evidence="11">The sequence shown here is derived from an EMBL/GenBank/DDBJ whole genome shotgun (WGS) entry which is preliminary data.</text>
</comment>
<evidence type="ECO:0000256" key="7">
    <source>
        <dbReference type="ARBA" id="ARBA00023141"/>
    </source>
</evidence>
<keyword evidence="8 9" id="KW-0413">Isomerase</keyword>
<evidence type="ECO:0000313" key="11">
    <source>
        <dbReference type="EMBL" id="GGD95795.1"/>
    </source>
</evidence>
<evidence type="ECO:0000256" key="6">
    <source>
        <dbReference type="ARBA" id="ARBA00022822"/>
    </source>
</evidence>
<sequence>MSRPLVKVCGCNSAEAVDAAVDAGADYIGLVHYAPSPRHVTLEQGAALRARVPSTTKVVLLLVNEQPLPTAQAVDAVRPDIVQFHGGETPEWLGLLKRAVSHELWKAIGVRSAATLTDTLRYRGAADRILYDAAPGVLPGGNGLALDWSLLTNFRHELPWGLAGGLNPDNVAEAIRVTGAPLVDASSGLESAPGVKDPGRIRAFIEAARGG</sequence>
<protein>
    <recommendedName>
        <fullName evidence="4 9">N-(5'-phosphoribosyl)anthranilate isomerase</fullName>
        <shortName evidence="9">PRAI</shortName>
        <ecNumber evidence="3 9">5.3.1.24</ecNumber>
    </recommendedName>
</protein>
<dbReference type="InterPro" id="IPR044643">
    <property type="entry name" value="TrpF_fam"/>
</dbReference>